<name>A0A248JSA1_9PROT</name>
<dbReference type="Proteomes" id="UP000197153">
    <property type="component" value="Chromosome 1"/>
</dbReference>
<gene>
    <name evidence="1" type="ORF">Y958_11545</name>
</gene>
<organism evidence="1 2">
    <name type="scientific">Nitrospirillum viridazoti CBAmc</name>
    <dbReference type="NCBI Taxonomy" id="1441467"/>
    <lineage>
        <taxon>Bacteria</taxon>
        <taxon>Pseudomonadati</taxon>
        <taxon>Pseudomonadota</taxon>
        <taxon>Alphaproteobacteria</taxon>
        <taxon>Rhodospirillales</taxon>
        <taxon>Azospirillaceae</taxon>
        <taxon>Nitrospirillum</taxon>
        <taxon>Nitrospirillum viridazoti</taxon>
    </lineage>
</organism>
<proteinExistence type="predicted"/>
<keyword evidence="2" id="KW-1185">Reference proteome</keyword>
<evidence type="ECO:0000313" key="2">
    <source>
        <dbReference type="Proteomes" id="UP000197153"/>
    </source>
</evidence>
<protein>
    <submittedName>
        <fullName evidence="1">Uncharacterized protein</fullName>
    </submittedName>
</protein>
<accession>A0A248JSA1</accession>
<dbReference type="KEGG" id="nao:Y958_11545"/>
<sequence length="92" mass="10255">MIAAACLHLAGGRPQRFQEAIDAVPQGLGPLVDDVLSAARAVLADDTRETRARLRKTVDALSEVLVWRRDIGRQARKDKLRHFTGAAKRRKR</sequence>
<evidence type="ECO:0000313" key="1">
    <source>
        <dbReference type="EMBL" id="ASG21390.1"/>
    </source>
</evidence>
<dbReference type="AlphaFoldDB" id="A0A248JSA1"/>
<dbReference type="EMBL" id="CP022110">
    <property type="protein sequence ID" value="ASG21390.1"/>
    <property type="molecule type" value="Genomic_DNA"/>
</dbReference>
<reference evidence="1 2" key="1">
    <citation type="submission" date="2017-06" db="EMBL/GenBank/DDBJ databases">
        <title>Complete genome sequence of Nitrospirillum amazonense strain CBAmC, an endophytic nitrogen-fixing and plant growth-promoting bacterium, isolated from sugarcane.</title>
        <authorList>
            <person name="Schwab S."/>
            <person name="dos Santos Teixeira K.R."/>
            <person name="Simoes Araujo J.L."/>
            <person name="Soares Vidal M."/>
            <person name="Borges de Freitas H.R."/>
            <person name="Rivello Crivelaro A.L."/>
            <person name="Bueno de Camargo Nunes A."/>
            <person name="dos Santos C.M."/>
            <person name="Palmeira da Silva Rosa D."/>
            <person name="da Silva Padilha D."/>
            <person name="da Silva E."/>
            <person name="Araujo Terra L."/>
            <person name="Soares Mendes V."/>
            <person name="Farinelli L."/>
            <person name="Magalhaes Cruz L."/>
            <person name="Baldani J.I."/>
        </authorList>
    </citation>
    <scope>NUCLEOTIDE SEQUENCE [LARGE SCALE GENOMIC DNA]</scope>
    <source>
        <strain evidence="1 2">CBAmC</strain>
    </source>
</reference>